<dbReference type="AlphaFoldDB" id="A0A2H3ANI2"/>
<name>A0A2H3ANI2_9AGAR</name>
<organism evidence="1 2">
    <name type="scientific">Armillaria solidipes</name>
    <dbReference type="NCBI Taxonomy" id="1076256"/>
    <lineage>
        <taxon>Eukaryota</taxon>
        <taxon>Fungi</taxon>
        <taxon>Dikarya</taxon>
        <taxon>Basidiomycota</taxon>
        <taxon>Agaricomycotina</taxon>
        <taxon>Agaricomycetes</taxon>
        <taxon>Agaricomycetidae</taxon>
        <taxon>Agaricales</taxon>
        <taxon>Marasmiineae</taxon>
        <taxon>Physalacriaceae</taxon>
        <taxon>Armillaria</taxon>
    </lineage>
</organism>
<accession>A0A2H3ANI2</accession>
<dbReference type="Proteomes" id="UP000218334">
    <property type="component" value="Unassembled WGS sequence"/>
</dbReference>
<gene>
    <name evidence="1" type="ORF">ARMSODRAFT_967834</name>
</gene>
<evidence type="ECO:0000313" key="1">
    <source>
        <dbReference type="EMBL" id="PBK58334.1"/>
    </source>
</evidence>
<reference evidence="2" key="1">
    <citation type="journal article" date="2017" name="Nat. Ecol. Evol.">
        <title>Genome expansion and lineage-specific genetic innovations in the forest pathogenic fungi Armillaria.</title>
        <authorList>
            <person name="Sipos G."/>
            <person name="Prasanna A.N."/>
            <person name="Walter M.C."/>
            <person name="O'Connor E."/>
            <person name="Balint B."/>
            <person name="Krizsan K."/>
            <person name="Kiss B."/>
            <person name="Hess J."/>
            <person name="Varga T."/>
            <person name="Slot J."/>
            <person name="Riley R."/>
            <person name="Boka B."/>
            <person name="Rigling D."/>
            <person name="Barry K."/>
            <person name="Lee J."/>
            <person name="Mihaltcheva S."/>
            <person name="LaButti K."/>
            <person name="Lipzen A."/>
            <person name="Waldron R."/>
            <person name="Moloney N.M."/>
            <person name="Sperisen C."/>
            <person name="Kredics L."/>
            <person name="Vagvoelgyi C."/>
            <person name="Patrignani A."/>
            <person name="Fitzpatrick D."/>
            <person name="Nagy I."/>
            <person name="Doyle S."/>
            <person name="Anderson J.B."/>
            <person name="Grigoriev I.V."/>
            <person name="Gueldener U."/>
            <person name="Muensterkoetter M."/>
            <person name="Nagy L.G."/>
        </authorList>
    </citation>
    <scope>NUCLEOTIDE SEQUENCE [LARGE SCALE GENOMIC DNA]</scope>
    <source>
        <strain evidence="2">28-4</strain>
    </source>
</reference>
<keyword evidence="2" id="KW-1185">Reference proteome</keyword>
<sequence length="149" mass="17132">MEGTDTAVVITHTRTRMLEEGCLARHHPLLYPDHTHLNQGAPRARRHCPHILSIRSSPTYYRGDGIPSLVSLGRCRRLSSRNFLFFSYPYFLLRGWSPPQWFAFSFTTHWLPLIPGHVRFQHCPFILRQSRVATPSSKETLGVCTTSSQ</sequence>
<proteinExistence type="predicted"/>
<evidence type="ECO:0000313" key="2">
    <source>
        <dbReference type="Proteomes" id="UP000218334"/>
    </source>
</evidence>
<dbReference type="EMBL" id="KZ293551">
    <property type="protein sequence ID" value="PBK58334.1"/>
    <property type="molecule type" value="Genomic_DNA"/>
</dbReference>
<protein>
    <submittedName>
        <fullName evidence="1">Uncharacterized protein</fullName>
    </submittedName>
</protein>